<evidence type="ECO:0000256" key="1">
    <source>
        <dbReference type="SAM" id="MobiDB-lite"/>
    </source>
</evidence>
<evidence type="ECO:0000313" key="4">
    <source>
        <dbReference type="Proteomes" id="UP000317573"/>
    </source>
</evidence>
<dbReference type="InterPro" id="IPR003325">
    <property type="entry name" value="TerD"/>
</dbReference>
<dbReference type="Pfam" id="PF02342">
    <property type="entry name" value="TerD"/>
    <property type="match status" value="1"/>
</dbReference>
<proteinExistence type="predicted"/>
<dbReference type="InterPro" id="IPR017115">
    <property type="entry name" value="Tellurite_resistance_TerA"/>
</dbReference>
<organism evidence="3 4">
    <name type="scientific">Rhodococcus rhodochrous J45</name>
    <dbReference type="NCBI Taxonomy" id="935266"/>
    <lineage>
        <taxon>Bacteria</taxon>
        <taxon>Bacillati</taxon>
        <taxon>Actinomycetota</taxon>
        <taxon>Actinomycetes</taxon>
        <taxon>Mycobacteriales</taxon>
        <taxon>Nocardiaceae</taxon>
        <taxon>Rhodococcus</taxon>
    </lineage>
</organism>
<feature type="region of interest" description="Disordered" evidence="1">
    <location>
        <begin position="164"/>
        <end position="217"/>
    </location>
</feature>
<sequence>MPALPPGANTVIHDGTATLSVTGARQGTVDLMAFQLTVDQRVRNDDDFIFFNQPKSPEGAVRLIGADRISLDLSLIPSHIHTLSVAVALDDGVSGSLATVPGLGVTLEQPTGLVVQAPASGLRTERAAILMEVYRRNGTWKVRNVSQGWSTGLTALATNYGVDVSHPAPAPTPTHPPAPTPTPTPTPPPTPTPNPATDRRGVPPSRPRVQTPAAPPVTLSKITLDKNTPSVSLVKAGEEQGVMRVNLNWTTRGSGKGFLGRLTGGNGIDLDLGCLYEMADGSKGVIQALGGAFGSRYSYPYIELDGDDRTGTVAGGENLYIDLSNPRAFKRILIFAYIYEGVPNWAAADGVVTLYRTSGSEIEVRLDSGDNRAPMCAIALLESKNGEINVKREVRYIKGDQSHLDKAYKWGMRWTPGSK</sequence>
<dbReference type="PANTHER" id="PTHR32097">
    <property type="entry name" value="CAMP-BINDING PROTEIN 1-RELATED"/>
    <property type="match status" value="1"/>
</dbReference>
<dbReference type="PIRSF" id="PIRSF037118">
    <property type="entry name" value="Tellurite_resistance_TerA"/>
    <property type="match status" value="1"/>
</dbReference>
<dbReference type="CDD" id="cd06974">
    <property type="entry name" value="TerD_like"/>
    <property type="match status" value="2"/>
</dbReference>
<dbReference type="EMBL" id="VLJT01000015">
    <property type="protein sequence ID" value="TWH17763.1"/>
    <property type="molecule type" value="Genomic_DNA"/>
</dbReference>
<dbReference type="Proteomes" id="UP000317573">
    <property type="component" value="Unassembled WGS sequence"/>
</dbReference>
<feature type="compositionally biased region" description="Pro residues" evidence="1">
    <location>
        <begin position="168"/>
        <end position="194"/>
    </location>
</feature>
<feature type="domain" description="TerD" evidence="2">
    <location>
        <begin position="23"/>
        <end position="160"/>
    </location>
</feature>
<evidence type="ECO:0000259" key="2">
    <source>
        <dbReference type="Pfam" id="PF02342"/>
    </source>
</evidence>
<evidence type="ECO:0000313" key="3">
    <source>
        <dbReference type="EMBL" id="TWH17763.1"/>
    </source>
</evidence>
<protein>
    <submittedName>
        <fullName evidence="3">Tellurite resistance protein TerA</fullName>
    </submittedName>
</protein>
<dbReference type="InterPro" id="IPR051324">
    <property type="entry name" value="Stress/Tellurium_Resist"/>
</dbReference>
<reference evidence="3 4" key="1">
    <citation type="submission" date="2019-07" db="EMBL/GenBank/DDBJ databases">
        <title>Genome sequencing of lignin-degrading bacterial isolates.</title>
        <authorList>
            <person name="Gladden J."/>
        </authorList>
    </citation>
    <scope>NUCLEOTIDE SEQUENCE [LARGE SCALE GENOMIC DNA]</scope>
    <source>
        <strain evidence="3 4">J45</strain>
    </source>
</reference>
<gene>
    <name evidence="3" type="ORF">L618_001800000540</name>
</gene>
<name>A0A562E7T4_RHORH</name>
<dbReference type="PANTHER" id="PTHR32097:SF17">
    <property type="entry name" value="CAMP-BINDING PROTEIN 1-RELATED"/>
    <property type="match status" value="1"/>
</dbReference>
<accession>A0A562E7T4</accession>
<comment type="caution">
    <text evidence="3">The sequence shown here is derived from an EMBL/GenBank/DDBJ whole genome shotgun (WGS) entry which is preliminary data.</text>
</comment>
<dbReference type="AlphaFoldDB" id="A0A562E7T4"/>
<dbReference type="Gene3D" id="2.60.60.30">
    <property type="entry name" value="sav2460 like domains"/>
    <property type="match status" value="2"/>
</dbReference>